<proteinExistence type="predicted"/>
<dbReference type="OrthoDB" id="5849065at2759"/>
<dbReference type="Proteomes" id="UP000298663">
    <property type="component" value="Chromosome X"/>
</dbReference>
<organism evidence="1 2">
    <name type="scientific">Steinernema carpocapsae</name>
    <name type="common">Entomopathogenic nematode</name>
    <dbReference type="NCBI Taxonomy" id="34508"/>
    <lineage>
        <taxon>Eukaryota</taxon>
        <taxon>Metazoa</taxon>
        <taxon>Ecdysozoa</taxon>
        <taxon>Nematoda</taxon>
        <taxon>Chromadorea</taxon>
        <taxon>Rhabditida</taxon>
        <taxon>Tylenchina</taxon>
        <taxon>Panagrolaimomorpha</taxon>
        <taxon>Strongyloidoidea</taxon>
        <taxon>Steinernematidae</taxon>
        <taxon>Steinernema</taxon>
    </lineage>
</organism>
<reference evidence="1 2" key="2">
    <citation type="journal article" date="2019" name="G3 (Bethesda)">
        <title>Hybrid Assembly of the Genome of the Entomopathogenic Nematode Steinernema carpocapsae Identifies the X-Chromosome.</title>
        <authorList>
            <person name="Serra L."/>
            <person name="Macchietto M."/>
            <person name="Macias-Munoz A."/>
            <person name="McGill C.J."/>
            <person name="Rodriguez I.M."/>
            <person name="Rodriguez B."/>
            <person name="Murad R."/>
            <person name="Mortazavi A."/>
        </authorList>
    </citation>
    <scope>NUCLEOTIDE SEQUENCE [LARGE SCALE GENOMIC DNA]</scope>
    <source>
        <strain evidence="1 2">ALL</strain>
    </source>
</reference>
<protein>
    <submittedName>
        <fullName evidence="1">Uncharacterized protein</fullName>
    </submittedName>
</protein>
<evidence type="ECO:0000313" key="1">
    <source>
        <dbReference type="EMBL" id="TMS39679.1"/>
    </source>
</evidence>
<keyword evidence="2" id="KW-1185">Reference proteome</keyword>
<name>A0A4U8V2V7_STECR</name>
<dbReference type="EMBL" id="CM016762">
    <property type="protein sequence ID" value="TMS39679.1"/>
    <property type="molecule type" value="Genomic_DNA"/>
</dbReference>
<dbReference type="AlphaFoldDB" id="A0A4U8V2V7"/>
<evidence type="ECO:0000313" key="2">
    <source>
        <dbReference type="Proteomes" id="UP000298663"/>
    </source>
</evidence>
<reference evidence="1 2" key="1">
    <citation type="journal article" date="2015" name="Genome Biol.">
        <title>Comparative genomics of Steinernema reveals deeply conserved gene regulatory networks.</title>
        <authorList>
            <person name="Dillman A.R."/>
            <person name="Macchietto M."/>
            <person name="Porter C.F."/>
            <person name="Rogers A."/>
            <person name="Williams B."/>
            <person name="Antoshechkin I."/>
            <person name="Lee M.M."/>
            <person name="Goodwin Z."/>
            <person name="Lu X."/>
            <person name="Lewis E.E."/>
            <person name="Goodrich-Blair H."/>
            <person name="Stock S.P."/>
            <person name="Adams B.J."/>
            <person name="Sternberg P.W."/>
            <person name="Mortazavi A."/>
        </authorList>
    </citation>
    <scope>NUCLEOTIDE SEQUENCE [LARGE SCALE GENOMIC DNA]</scope>
    <source>
        <strain evidence="1 2">ALL</strain>
    </source>
</reference>
<sequence length="233" mass="25955">MNPAVLTRLKNSLALLDKSVNAPPGLAKPFRHNRTVSDMKENVFPDARLRDVKCIILAEFICVFNSYFVCVENGFHSHGCPFGVPSHFIYSVILAAVCSEGKTAEALLDRQARSFPYSMPFIGMLRPQSGPGVYVPIRSPLAENYQMARELAELVDSLRRTAELQTSAQGRHCGLQEVCVPIQVLSHLRRVSYSLKSPNVVFFFITNAKQDQQEIQSQGTPKMSVQTTVAIRL</sequence>
<accession>A0A4U8V2V7</accession>
<gene>
    <name evidence="1" type="ORF">L596_006165</name>
</gene>